<dbReference type="InterPro" id="IPR029058">
    <property type="entry name" value="AB_hydrolase_fold"/>
</dbReference>
<dbReference type="SUPFAM" id="SSF53474">
    <property type="entry name" value="alpha/beta-Hydrolases"/>
    <property type="match status" value="1"/>
</dbReference>
<dbReference type="InterPro" id="IPR000073">
    <property type="entry name" value="AB_hydrolase_1"/>
</dbReference>
<dbReference type="AlphaFoldDB" id="A0A3B0V3L9"/>
<reference evidence="2" key="1">
    <citation type="submission" date="2018-06" db="EMBL/GenBank/DDBJ databases">
        <authorList>
            <person name="Zhirakovskaya E."/>
        </authorList>
    </citation>
    <scope>NUCLEOTIDE SEQUENCE</scope>
</reference>
<evidence type="ECO:0000259" key="1">
    <source>
        <dbReference type="Pfam" id="PF12697"/>
    </source>
</evidence>
<name>A0A3B0V3L9_9ZZZZ</name>
<organism evidence="2">
    <name type="scientific">hydrothermal vent metagenome</name>
    <dbReference type="NCBI Taxonomy" id="652676"/>
    <lineage>
        <taxon>unclassified sequences</taxon>
        <taxon>metagenomes</taxon>
        <taxon>ecological metagenomes</taxon>
    </lineage>
</organism>
<dbReference type="GO" id="GO:0003824">
    <property type="term" value="F:catalytic activity"/>
    <property type="evidence" value="ECO:0007669"/>
    <property type="project" value="InterPro"/>
</dbReference>
<sequence>MRQYPYPFQPRRISIGGHELSYVDEGRGHAVLMVHGNPTWSFFYRNLIISLRGRRRAIALDHLGCGLSAKPQDYAYTLENHIANLTAFVEALGLDRISLVMHDWGGAIGMGFAGRCPEKISSLTILNTGAFTSTHIPKRISLCRLPGLGPLLLRGFNVFSRAALHMAVCRPLPPEVKAGYLAPYDSWHNRVAVNGFVRDIPMNPRHPSWPVLLGVEQNLSRLKHIPTQIIWGGRDFCFNDHFYREWRRRFPAAECHYLPAAGHYLLEDAFDEIAPLFHKFYDTLELNAPKIAPK</sequence>
<accession>A0A3B0V3L9</accession>
<evidence type="ECO:0000313" key="2">
    <source>
        <dbReference type="EMBL" id="VAW33352.1"/>
    </source>
</evidence>
<dbReference type="GO" id="GO:0016020">
    <property type="term" value="C:membrane"/>
    <property type="evidence" value="ECO:0007669"/>
    <property type="project" value="TreeGrafter"/>
</dbReference>
<dbReference type="InterPro" id="IPR050266">
    <property type="entry name" value="AB_hydrolase_sf"/>
</dbReference>
<feature type="domain" description="AB hydrolase-1" evidence="1">
    <location>
        <begin position="31"/>
        <end position="274"/>
    </location>
</feature>
<proteinExistence type="predicted"/>
<gene>
    <name evidence="2" type="ORF">MNBD_DELTA03-1395</name>
</gene>
<protein>
    <submittedName>
        <fullName evidence="2">Haloalkane dehalogenase-like protein</fullName>
    </submittedName>
</protein>
<dbReference type="PANTHER" id="PTHR43798">
    <property type="entry name" value="MONOACYLGLYCEROL LIPASE"/>
    <property type="match status" value="1"/>
</dbReference>
<dbReference type="PRINTS" id="PR00412">
    <property type="entry name" value="EPOXHYDRLASE"/>
</dbReference>
<dbReference type="EMBL" id="UOEX01000031">
    <property type="protein sequence ID" value="VAW33352.1"/>
    <property type="molecule type" value="Genomic_DNA"/>
</dbReference>
<dbReference type="InterPro" id="IPR000639">
    <property type="entry name" value="Epox_hydrolase-like"/>
</dbReference>
<dbReference type="PANTHER" id="PTHR43798:SF24">
    <property type="entry name" value="CIS-3-ALKYL-4-ALKYLOXETAN-2-ONE DECARBOXYLASE"/>
    <property type="match status" value="1"/>
</dbReference>
<dbReference type="Gene3D" id="3.40.50.1820">
    <property type="entry name" value="alpha/beta hydrolase"/>
    <property type="match status" value="1"/>
</dbReference>
<dbReference type="Pfam" id="PF12697">
    <property type="entry name" value="Abhydrolase_6"/>
    <property type="match status" value="1"/>
</dbReference>